<evidence type="ECO:0000256" key="8">
    <source>
        <dbReference type="ARBA" id="ARBA00031934"/>
    </source>
</evidence>
<evidence type="ECO:0000256" key="1">
    <source>
        <dbReference type="ARBA" id="ARBA00010758"/>
    </source>
</evidence>
<evidence type="ECO:0000256" key="3">
    <source>
        <dbReference type="ARBA" id="ARBA00014212"/>
    </source>
</evidence>
<reference evidence="10" key="1">
    <citation type="submission" date="2021-01" db="EMBL/GenBank/DDBJ databases">
        <authorList>
            <person name="Corre E."/>
            <person name="Pelletier E."/>
            <person name="Niang G."/>
            <person name="Scheremetjew M."/>
            <person name="Finn R."/>
            <person name="Kale V."/>
            <person name="Holt S."/>
            <person name="Cochrane G."/>
            <person name="Meng A."/>
            <person name="Brown T."/>
            <person name="Cohen L."/>
        </authorList>
    </citation>
    <scope>NUCLEOTIDE SEQUENCE</scope>
    <source>
        <strain evidence="10">CCMP1320</strain>
    </source>
</reference>
<dbReference type="PANTHER" id="PTHR11247:SF8">
    <property type="entry name" value="PALMITOYL-PROTEIN THIOESTERASE 1"/>
    <property type="match status" value="1"/>
</dbReference>
<dbReference type="EC" id="3.1.2.22" evidence="2"/>
<feature type="signal peptide" evidence="9">
    <location>
        <begin position="1"/>
        <end position="23"/>
    </location>
</feature>
<evidence type="ECO:0000256" key="5">
    <source>
        <dbReference type="ARBA" id="ARBA00022801"/>
    </source>
</evidence>
<evidence type="ECO:0000256" key="2">
    <source>
        <dbReference type="ARBA" id="ARBA00012423"/>
    </source>
</evidence>
<dbReference type="Gene3D" id="3.40.50.1820">
    <property type="entry name" value="alpha/beta hydrolase"/>
    <property type="match status" value="1"/>
</dbReference>
<evidence type="ECO:0000256" key="6">
    <source>
        <dbReference type="ARBA" id="ARBA00023157"/>
    </source>
</evidence>
<dbReference type="FunFam" id="3.40.50.1820:FF:000107">
    <property type="entry name" value="Palmitoyl-protein thioesterase 1"/>
    <property type="match status" value="1"/>
</dbReference>
<evidence type="ECO:0000256" key="4">
    <source>
        <dbReference type="ARBA" id="ARBA00022729"/>
    </source>
</evidence>
<dbReference type="Pfam" id="PF02089">
    <property type="entry name" value="Palm_thioest"/>
    <property type="match status" value="1"/>
</dbReference>
<name>A0A7S3VMX9_DUNTE</name>
<keyword evidence="7" id="KW-0325">Glycoprotein</keyword>
<organism evidence="10">
    <name type="scientific">Dunaliella tertiolecta</name>
    <name type="common">Green alga</name>
    <dbReference type="NCBI Taxonomy" id="3047"/>
    <lineage>
        <taxon>Eukaryota</taxon>
        <taxon>Viridiplantae</taxon>
        <taxon>Chlorophyta</taxon>
        <taxon>core chlorophytes</taxon>
        <taxon>Chlorophyceae</taxon>
        <taxon>CS clade</taxon>
        <taxon>Chlamydomonadales</taxon>
        <taxon>Dunaliellaceae</taxon>
        <taxon>Dunaliella</taxon>
    </lineage>
</organism>
<protein>
    <recommendedName>
        <fullName evidence="3">Palmitoyl-protein thioesterase 1</fullName>
        <ecNumber evidence="2">3.1.2.22</ecNumber>
    </recommendedName>
    <alternativeName>
        <fullName evidence="8">Palmitoyl-protein hydrolase 1</fullName>
    </alternativeName>
</protein>
<dbReference type="PANTHER" id="PTHR11247">
    <property type="entry name" value="PALMITOYL-PROTEIN THIOESTERASE/DOLICHYLDIPHOSPHATASE 1"/>
    <property type="match status" value="1"/>
</dbReference>
<gene>
    <name evidence="10" type="ORF">DTER00134_LOCUS11655</name>
</gene>
<keyword evidence="6" id="KW-1015">Disulfide bond</keyword>
<dbReference type="SUPFAM" id="SSF53474">
    <property type="entry name" value="alpha/beta-Hydrolases"/>
    <property type="match status" value="1"/>
</dbReference>
<dbReference type="InterPro" id="IPR002472">
    <property type="entry name" value="Palm_thioest"/>
</dbReference>
<dbReference type="EMBL" id="HBIP01019627">
    <property type="protein sequence ID" value="CAE0496582.1"/>
    <property type="molecule type" value="Transcribed_RNA"/>
</dbReference>
<dbReference type="GO" id="GO:0008474">
    <property type="term" value="F:palmitoyl-(protein) hydrolase activity"/>
    <property type="evidence" value="ECO:0007669"/>
    <property type="project" value="UniProtKB-EC"/>
</dbReference>
<dbReference type="PRINTS" id="PR00414">
    <property type="entry name" value="PPTHIESTRASE"/>
</dbReference>
<dbReference type="AlphaFoldDB" id="A0A7S3VMX9"/>
<proteinExistence type="inferred from homology"/>
<dbReference type="InterPro" id="IPR029058">
    <property type="entry name" value="AB_hydrolase_fold"/>
</dbReference>
<comment type="similarity">
    <text evidence="1">Belongs to the palmitoyl-protein thioesterase family.</text>
</comment>
<evidence type="ECO:0000256" key="7">
    <source>
        <dbReference type="ARBA" id="ARBA00023180"/>
    </source>
</evidence>
<evidence type="ECO:0000313" key="10">
    <source>
        <dbReference type="EMBL" id="CAE0496582.1"/>
    </source>
</evidence>
<keyword evidence="5" id="KW-0378">Hydrolase</keyword>
<evidence type="ECO:0000256" key="9">
    <source>
        <dbReference type="SAM" id="SignalP"/>
    </source>
</evidence>
<sequence length="339" mass="37441">MTPVQKSCTVLFLSFVLLPGALSARVNVANSIKKKGDLELSRHYPEDKKNGSLPVVLWHGLGDSSHGSISPIIDMITKKLGVFVFSVATGEGAAGDMLSSYYGNVNDQVAKVCAEMKGISELANGFNAIGFSQGGQFMRALVERCSHDGIQARSLITLGAQHQGIASVPGCSPPPSTLNSKQRDPVLEALRGTCETVQALLAQGAYLPWVRDHVVPAQYWKDTDRMGEYLEYNHFLPDINNEYSKKNPQYAANIASLDKLVLYKFSRDTTVVPSESSWFGLLNGGHVVKLHEQDLYKEDFIGLRQLDESGRLELKEIDGEHMNFTLEWFESEILQQYLA</sequence>
<keyword evidence="4 9" id="KW-0732">Signal</keyword>
<feature type="chain" id="PRO_5030835218" description="Palmitoyl-protein thioesterase 1" evidence="9">
    <location>
        <begin position="24"/>
        <end position="339"/>
    </location>
</feature>
<accession>A0A7S3VMX9</accession>